<dbReference type="Gene3D" id="3.40.50.10790">
    <property type="entry name" value="S-adenosyl-l-methionine hydroxide adenosyltransferase, N-terminal"/>
    <property type="match status" value="1"/>
</dbReference>
<feature type="domain" description="S-adenosyl-l-methionine hydroxide adenosyltransferase C-terminal" evidence="4">
    <location>
        <begin position="176"/>
        <end position="257"/>
    </location>
</feature>
<dbReference type="PANTHER" id="PTHR35092">
    <property type="entry name" value="CHLORINASE MJ1651"/>
    <property type="match status" value="1"/>
</dbReference>
<dbReference type="Proteomes" id="UP000239001">
    <property type="component" value="Unassembled WGS sequence"/>
</dbReference>
<comment type="caution">
    <text evidence="5">The sequence shown here is derived from an EMBL/GenBank/DDBJ whole genome shotgun (WGS) entry which is preliminary data.</text>
</comment>
<feature type="domain" description="S-adenosyl-l-methionine hydroxide adenosyltransferase N-terminal" evidence="3">
    <location>
        <begin position="5"/>
        <end position="151"/>
    </location>
</feature>
<dbReference type="OrthoDB" id="9792195at2"/>
<dbReference type="SUPFAM" id="SSF102522">
    <property type="entry name" value="Bacterial fluorinating enzyme, N-terminal domain"/>
    <property type="match status" value="1"/>
</dbReference>
<dbReference type="PANTHER" id="PTHR35092:SF1">
    <property type="entry name" value="CHLORINASE MJ1651"/>
    <property type="match status" value="1"/>
</dbReference>
<proteinExistence type="inferred from homology"/>
<evidence type="ECO:0000256" key="1">
    <source>
        <dbReference type="ARBA" id="ARBA00022691"/>
    </source>
</evidence>
<evidence type="ECO:0008006" key="7">
    <source>
        <dbReference type="Google" id="ProtNLM"/>
    </source>
</evidence>
<organism evidence="5 6">
    <name type="scientific">Aphanothece hegewaldii CCALA 016</name>
    <dbReference type="NCBI Taxonomy" id="2107694"/>
    <lineage>
        <taxon>Bacteria</taxon>
        <taxon>Bacillati</taxon>
        <taxon>Cyanobacteriota</taxon>
        <taxon>Cyanophyceae</taxon>
        <taxon>Oscillatoriophycideae</taxon>
        <taxon>Chroococcales</taxon>
        <taxon>Aphanothecaceae</taxon>
        <taxon>Aphanothece</taxon>
    </lineage>
</organism>
<accession>A0A2T1M3Q1</accession>
<keyword evidence="6" id="KW-1185">Reference proteome</keyword>
<gene>
    <name evidence="5" type="ORF">C7H19_01210</name>
</gene>
<evidence type="ECO:0000259" key="3">
    <source>
        <dbReference type="Pfam" id="PF01887"/>
    </source>
</evidence>
<name>A0A2T1M3Q1_9CHRO</name>
<keyword evidence="1" id="KW-0949">S-adenosyl-L-methionine</keyword>
<dbReference type="Pfam" id="PF20257">
    <property type="entry name" value="SAM_HAT_C"/>
    <property type="match status" value="1"/>
</dbReference>
<dbReference type="Pfam" id="PF01887">
    <property type="entry name" value="SAM_HAT_N"/>
    <property type="match status" value="1"/>
</dbReference>
<dbReference type="InterPro" id="IPR002747">
    <property type="entry name" value="SAM_OH_AdoTrfase"/>
</dbReference>
<comment type="similarity">
    <text evidence="2">Belongs to the SAM hydrolase / SAM-dependent halogenase family.</text>
</comment>
<evidence type="ECO:0000259" key="4">
    <source>
        <dbReference type="Pfam" id="PF20257"/>
    </source>
</evidence>
<dbReference type="InterPro" id="IPR023228">
    <property type="entry name" value="SAM_OH_AdoTrfase_N_sf"/>
</dbReference>
<sequence>MTTVITLLTDFGLQDVYVGVMKGAIATINPSLRVIDLTHQIPPQNILAGRFCLMNAYSYFPHGTIHLAIVDPGVGSQRQGIAIQFKEGYLVGPDNGLFSGILDLSQALKAVSLTNAQYWLTSRPSTTFHGRDIFASVAAHLASGVPLQELGDLIDPAHLVRLSPPSFEKTPTKIMGYIQYIDVFGNLITNIPSTAIPPALSHWQLKIKDVIIPMGNTYSDVALGEAVALIGSHSWLEIAVRNGNAQAQLQLDWGDPVNLVC</sequence>
<dbReference type="InterPro" id="IPR046470">
    <property type="entry name" value="SAM_HAT_C"/>
</dbReference>
<dbReference type="Gene3D" id="2.40.30.90">
    <property type="entry name" value="Bacterial fluorinating enzyme like"/>
    <property type="match status" value="1"/>
</dbReference>
<protein>
    <recommendedName>
        <fullName evidence="7">SAM-dependent chlorinase/fluorinase</fullName>
    </recommendedName>
</protein>
<dbReference type="PIRSF" id="PIRSF006779">
    <property type="entry name" value="UCP006779"/>
    <property type="match status" value="1"/>
</dbReference>
<evidence type="ECO:0000256" key="2">
    <source>
        <dbReference type="ARBA" id="ARBA00024035"/>
    </source>
</evidence>
<dbReference type="AlphaFoldDB" id="A0A2T1M3Q1"/>
<dbReference type="RefSeq" id="WP_106455058.1">
    <property type="nucleotide sequence ID" value="NZ_PXOH01000001.1"/>
</dbReference>
<dbReference type="SUPFAM" id="SSF101852">
    <property type="entry name" value="Bacterial fluorinating enzyme, C-terminal domain"/>
    <property type="match status" value="1"/>
</dbReference>
<dbReference type="EMBL" id="PXOH01000001">
    <property type="protein sequence ID" value="PSF39436.1"/>
    <property type="molecule type" value="Genomic_DNA"/>
</dbReference>
<reference evidence="5 6" key="1">
    <citation type="submission" date="2018-03" db="EMBL/GenBank/DDBJ databases">
        <title>The ancient ancestry and fast evolution of plastids.</title>
        <authorList>
            <person name="Moore K.R."/>
            <person name="Magnabosco C."/>
            <person name="Momper L."/>
            <person name="Gold D.A."/>
            <person name="Bosak T."/>
            <person name="Fournier G.P."/>
        </authorList>
    </citation>
    <scope>NUCLEOTIDE SEQUENCE [LARGE SCALE GENOMIC DNA]</scope>
    <source>
        <strain evidence="5 6">CCALA 016</strain>
    </source>
</reference>
<reference evidence="5 6" key="2">
    <citation type="submission" date="2018-03" db="EMBL/GenBank/DDBJ databases">
        <authorList>
            <person name="Keele B.F."/>
        </authorList>
    </citation>
    <scope>NUCLEOTIDE SEQUENCE [LARGE SCALE GENOMIC DNA]</scope>
    <source>
        <strain evidence="5 6">CCALA 016</strain>
    </source>
</reference>
<dbReference type="InterPro" id="IPR023227">
    <property type="entry name" value="SAM_OH_AdoTrfase_C_sf"/>
</dbReference>
<evidence type="ECO:0000313" key="6">
    <source>
        <dbReference type="Proteomes" id="UP000239001"/>
    </source>
</evidence>
<evidence type="ECO:0000313" key="5">
    <source>
        <dbReference type="EMBL" id="PSF39436.1"/>
    </source>
</evidence>
<dbReference type="InterPro" id="IPR046469">
    <property type="entry name" value="SAM_HAT_N"/>
</dbReference>